<dbReference type="InterPro" id="IPR016155">
    <property type="entry name" value="Mopterin_synth/thiamin_S_b"/>
</dbReference>
<proteinExistence type="inferred from homology"/>
<dbReference type="GO" id="GO:1990133">
    <property type="term" value="C:molybdopterin adenylyltransferase complex"/>
    <property type="evidence" value="ECO:0007669"/>
    <property type="project" value="TreeGrafter"/>
</dbReference>
<dbReference type="PANTHER" id="PTHR33359">
    <property type="entry name" value="MOLYBDOPTERIN SYNTHASE SULFUR CARRIER SUBUNIT"/>
    <property type="match status" value="1"/>
</dbReference>
<evidence type="ECO:0000256" key="3">
    <source>
        <dbReference type="ARBA" id="ARBA00024247"/>
    </source>
</evidence>
<evidence type="ECO:0000313" key="4">
    <source>
        <dbReference type="EMBL" id="OGI46959.1"/>
    </source>
</evidence>
<dbReference type="SUPFAM" id="SSF54285">
    <property type="entry name" value="MoaD/ThiS"/>
    <property type="match status" value="1"/>
</dbReference>
<dbReference type="Gene3D" id="3.10.20.30">
    <property type="match status" value="1"/>
</dbReference>
<sequence>MSITVRFFASIREKLGKGEVLIEAKGVSSASDVWDRVASTPIPPNTLVAINQEHVSLAQAVRDGDEVAFFPPITGGAT</sequence>
<evidence type="ECO:0000256" key="2">
    <source>
        <dbReference type="ARBA" id="ARBA00024200"/>
    </source>
</evidence>
<dbReference type="InterPro" id="IPR012675">
    <property type="entry name" value="Beta-grasp_dom_sf"/>
</dbReference>
<evidence type="ECO:0000256" key="1">
    <source>
        <dbReference type="ARBA" id="ARBA00022741"/>
    </source>
</evidence>
<protein>
    <recommendedName>
        <fullName evidence="3">Molybdopterin synthase sulfur carrier subunit</fullName>
    </recommendedName>
</protein>
<dbReference type="PANTHER" id="PTHR33359:SF1">
    <property type="entry name" value="MOLYBDOPTERIN SYNTHASE SULFUR CARRIER SUBUNIT"/>
    <property type="match status" value="1"/>
</dbReference>
<dbReference type="Pfam" id="PF02597">
    <property type="entry name" value="ThiS"/>
    <property type="match status" value="1"/>
</dbReference>
<dbReference type="InterPro" id="IPR003749">
    <property type="entry name" value="ThiS/MoaD-like"/>
</dbReference>
<organism evidence="4 5">
    <name type="scientific">Candidatus Muproteobacteria bacterium RBG_16_65_34</name>
    <dbReference type="NCBI Taxonomy" id="1817760"/>
    <lineage>
        <taxon>Bacteria</taxon>
        <taxon>Pseudomonadati</taxon>
        <taxon>Pseudomonadota</taxon>
        <taxon>Candidatus Muproteobacteria</taxon>
    </lineage>
</organism>
<dbReference type="AlphaFoldDB" id="A0A1F6TPI0"/>
<accession>A0A1F6TPI0</accession>
<dbReference type="EMBL" id="MFSU01000069">
    <property type="protein sequence ID" value="OGI46959.1"/>
    <property type="molecule type" value="Genomic_DNA"/>
</dbReference>
<dbReference type="GO" id="GO:0006777">
    <property type="term" value="P:Mo-molybdopterin cofactor biosynthetic process"/>
    <property type="evidence" value="ECO:0007669"/>
    <property type="project" value="InterPro"/>
</dbReference>
<name>A0A1F6TPI0_9PROT</name>
<dbReference type="CDD" id="cd00754">
    <property type="entry name" value="Ubl_MoaD"/>
    <property type="match status" value="1"/>
</dbReference>
<comment type="caution">
    <text evidence="4">The sequence shown here is derived from an EMBL/GenBank/DDBJ whole genome shotgun (WGS) entry which is preliminary data.</text>
</comment>
<dbReference type="Proteomes" id="UP000178885">
    <property type="component" value="Unassembled WGS sequence"/>
</dbReference>
<dbReference type="InterPro" id="IPR044672">
    <property type="entry name" value="MOCS2A"/>
</dbReference>
<gene>
    <name evidence="4" type="ORF">A2151_03555</name>
</gene>
<dbReference type="GO" id="GO:0000166">
    <property type="term" value="F:nucleotide binding"/>
    <property type="evidence" value="ECO:0007669"/>
    <property type="project" value="UniProtKB-KW"/>
</dbReference>
<keyword evidence="1" id="KW-0547">Nucleotide-binding</keyword>
<reference evidence="4 5" key="1">
    <citation type="journal article" date="2016" name="Nat. Commun.">
        <title>Thousands of microbial genomes shed light on interconnected biogeochemical processes in an aquifer system.</title>
        <authorList>
            <person name="Anantharaman K."/>
            <person name="Brown C.T."/>
            <person name="Hug L.A."/>
            <person name="Sharon I."/>
            <person name="Castelle C.J."/>
            <person name="Probst A.J."/>
            <person name="Thomas B.C."/>
            <person name="Singh A."/>
            <person name="Wilkins M.J."/>
            <person name="Karaoz U."/>
            <person name="Brodie E.L."/>
            <person name="Williams K.H."/>
            <person name="Hubbard S.S."/>
            <person name="Banfield J.F."/>
        </authorList>
    </citation>
    <scope>NUCLEOTIDE SEQUENCE [LARGE SCALE GENOMIC DNA]</scope>
</reference>
<evidence type="ECO:0000313" key="5">
    <source>
        <dbReference type="Proteomes" id="UP000178885"/>
    </source>
</evidence>
<comment type="similarity">
    <text evidence="2">Belongs to the MoaD family.</text>
</comment>
<dbReference type="STRING" id="1817760.A2151_03555"/>